<accession>A0A641AQY4</accession>
<name>A0A641AQY4_9ACTN</name>
<sequence length="364" mass="39518">MVHAACVSVPSQSQRRAIEVTDVTASIASIAVYNAASIPIGSPWADSNLQRVMFEDMFGAGVQQPVTRTVAMSVPPHARGRNRLVSTIQDFPLVELDEATESGVQPLWAQSTSGTTSPQHRMCWTVDDLIHYGASLWIRFNDPISGYPLAMDRVNRERWALDAKGLILLDGHPVNANDVVYIPGFHEGVLQFGADAIRDMKQLYRIVRQRIKNPAPNVVLKQTGGTPLTETEIDALILRNAKAREGENGGVGYASEHIDYQEKGASADSQLMVEGRNAGAVDIARNIGVSASLVDATAPKASLNYETSEGKNLEFVDEDLRLYMGPITARLSMDDVTPSGRRIAFDLTDYTAKAPSPTGPATED</sequence>
<dbReference type="Pfam" id="PF04860">
    <property type="entry name" value="Phage_portal"/>
    <property type="match status" value="1"/>
</dbReference>
<dbReference type="OrthoDB" id="3268650at2"/>
<dbReference type="Gene3D" id="1.20.1270.210">
    <property type="match status" value="1"/>
</dbReference>
<dbReference type="EMBL" id="SDPP02000001">
    <property type="protein sequence ID" value="KAA1380516.1"/>
    <property type="molecule type" value="Genomic_DNA"/>
</dbReference>
<dbReference type="InterPro" id="IPR006944">
    <property type="entry name" value="Phage/GTA_portal"/>
</dbReference>
<dbReference type="Proteomes" id="UP001515100">
    <property type="component" value="Unassembled WGS sequence"/>
</dbReference>
<reference evidence="1" key="1">
    <citation type="submission" date="2019-09" db="EMBL/GenBank/DDBJ databases">
        <authorList>
            <person name="Li J."/>
        </authorList>
    </citation>
    <scope>NUCLEOTIDE SEQUENCE [LARGE SCALE GENOMIC DNA]</scope>
    <source>
        <strain evidence="1">NRBC 14897</strain>
    </source>
</reference>
<proteinExistence type="predicted"/>
<gene>
    <name evidence="1" type="ORF">ESP62_004890</name>
</gene>
<evidence type="ECO:0000313" key="2">
    <source>
        <dbReference type="Proteomes" id="UP001515100"/>
    </source>
</evidence>
<protein>
    <submittedName>
        <fullName evidence="1">Phage portal protein</fullName>
    </submittedName>
</protein>
<dbReference type="Gene3D" id="3.30.1120.70">
    <property type="match status" value="1"/>
</dbReference>
<organism evidence="1 2">
    <name type="scientific">Aeromicrobium fastidiosum</name>
    <dbReference type="NCBI Taxonomy" id="52699"/>
    <lineage>
        <taxon>Bacteria</taxon>
        <taxon>Bacillati</taxon>
        <taxon>Actinomycetota</taxon>
        <taxon>Actinomycetes</taxon>
        <taxon>Propionibacteriales</taxon>
        <taxon>Nocardioidaceae</taxon>
        <taxon>Aeromicrobium</taxon>
    </lineage>
</organism>
<evidence type="ECO:0000313" key="1">
    <source>
        <dbReference type="EMBL" id="KAA1380516.1"/>
    </source>
</evidence>
<comment type="caution">
    <text evidence="1">The sequence shown here is derived from an EMBL/GenBank/DDBJ whole genome shotgun (WGS) entry which is preliminary data.</text>
</comment>
<keyword evidence="2" id="KW-1185">Reference proteome</keyword>
<dbReference type="AlphaFoldDB" id="A0A641AQY4"/>
<dbReference type="Gene3D" id="3.40.140.120">
    <property type="match status" value="1"/>
</dbReference>